<accession>A0A0C9YZP3</accession>
<protein>
    <submittedName>
        <fullName evidence="1">Unplaced genomic scaffold scaffold_319, whole genome shotgun sequence</fullName>
    </submittedName>
</protein>
<proteinExistence type="predicted"/>
<dbReference type="Proteomes" id="UP000054018">
    <property type="component" value="Unassembled WGS sequence"/>
</dbReference>
<keyword evidence="2" id="KW-1185">Reference proteome</keyword>
<dbReference type="OrthoDB" id="10613662at2759"/>
<dbReference type="EMBL" id="KN834003">
    <property type="protein sequence ID" value="KIK13308.1"/>
    <property type="molecule type" value="Genomic_DNA"/>
</dbReference>
<organism evidence="1 2">
    <name type="scientific">Pisolithus microcarpus 441</name>
    <dbReference type="NCBI Taxonomy" id="765257"/>
    <lineage>
        <taxon>Eukaryota</taxon>
        <taxon>Fungi</taxon>
        <taxon>Dikarya</taxon>
        <taxon>Basidiomycota</taxon>
        <taxon>Agaricomycotina</taxon>
        <taxon>Agaricomycetes</taxon>
        <taxon>Agaricomycetidae</taxon>
        <taxon>Boletales</taxon>
        <taxon>Sclerodermatineae</taxon>
        <taxon>Pisolithaceae</taxon>
        <taxon>Pisolithus</taxon>
    </lineage>
</organism>
<gene>
    <name evidence="1" type="ORF">PISMIDRAFT_406437</name>
</gene>
<evidence type="ECO:0000313" key="2">
    <source>
        <dbReference type="Proteomes" id="UP000054018"/>
    </source>
</evidence>
<sequence length="109" mass="12271">MERGGVMQRTPRSCTTNISPIKACISSSASTPRSLMGPHARWNSSLHVSVKRLWSFHVIQICSSPPTTDPDQRRDHMSAVYMEAVQKMRGQGPLCGERVSEAVRSYRRR</sequence>
<name>A0A0C9YZP3_9AGAM</name>
<dbReference type="HOGENOM" id="CLU_2185006_0_0_1"/>
<evidence type="ECO:0000313" key="1">
    <source>
        <dbReference type="EMBL" id="KIK13308.1"/>
    </source>
</evidence>
<reference evidence="1 2" key="1">
    <citation type="submission" date="2014-04" db="EMBL/GenBank/DDBJ databases">
        <authorList>
            <consortium name="DOE Joint Genome Institute"/>
            <person name="Kuo A."/>
            <person name="Kohler A."/>
            <person name="Costa M.D."/>
            <person name="Nagy L.G."/>
            <person name="Floudas D."/>
            <person name="Copeland A."/>
            <person name="Barry K.W."/>
            <person name="Cichocki N."/>
            <person name="Veneault-Fourrey C."/>
            <person name="LaButti K."/>
            <person name="Lindquist E.A."/>
            <person name="Lipzen A."/>
            <person name="Lundell T."/>
            <person name="Morin E."/>
            <person name="Murat C."/>
            <person name="Sun H."/>
            <person name="Tunlid A."/>
            <person name="Henrissat B."/>
            <person name="Grigoriev I.V."/>
            <person name="Hibbett D.S."/>
            <person name="Martin F."/>
            <person name="Nordberg H.P."/>
            <person name="Cantor M.N."/>
            <person name="Hua S.X."/>
        </authorList>
    </citation>
    <scope>NUCLEOTIDE SEQUENCE [LARGE SCALE GENOMIC DNA]</scope>
    <source>
        <strain evidence="1 2">441</strain>
    </source>
</reference>
<reference evidence="2" key="2">
    <citation type="submission" date="2015-01" db="EMBL/GenBank/DDBJ databases">
        <title>Evolutionary Origins and Diversification of the Mycorrhizal Mutualists.</title>
        <authorList>
            <consortium name="DOE Joint Genome Institute"/>
            <consortium name="Mycorrhizal Genomics Consortium"/>
            <person name="Kohler A."/>
            <person name="Kuo A."/>
            <person name="Nagy L.G."/>
            <person name="Floudas D."/>
            <person name="Copeland A."/>
            <person name="Barry K.W."/>
            <person name="Cichocki N."/>
            <person name="Veneault-Fourrey C."/>
            <person name="LaButti K."/>
            <person name="Lindquist E.A."/>
            <person name="Lipzen A."/>
            <person name="Lundell T."/>
            <person name="Morin E."/>
            <person name="Murat C."/>
            <person name="Riley R."/>
            <person name="Ohm R."/>
            <person name="Sun H."/>
            <person name="Tunlid A."/>
            <person name="Henrissat B."/>
            <person name="Grigoriev I.V."/>
            <person name="Hibbett D.S."/>
            <person name="Martin F."/>
        </authorList>
    </citation>
    <scope>NUCLEOTIDE SEQUENCE [LARGE SCALE GENOMIC DNA]</scope>
    <source>
        <strain evidence="2">441</strain>
    </source>
</reference>
<dbReference type="AlphaFoldDB" id="A0A0C9YZP3"/>